<organism evidence="7 8">
    <name type="scientific">Clostridium manihotivorum</name>
    <dbReference type="NCBI Taxonomy" id="2320868"/>
    <lineage>
        <taxon>Bacteria</taxon>
        <taxon>Bacillati</taxon>
        <taxon>Bacillota</taxon>
        <taxon>Clostridia</taxon>
        <taxon>Eubacteriales</taxon>
        <taxon>Clostridiaceae</taxon>
        <taxon>Clostridium</taxon>
    </lineage>
</organism>
<protein>
    <submittedName>
        <fullName evidence="7">Peptidase S41</fullName>
    </submittedName>
</protein>
<dbReference type="InterPro" id="IPR005151">
    <property type="entry name" value="Tail-specific_protease"/>
</dbReference>
<dbReference type="SMART" id="SM00228">
    <property type="entry name" value="PDZ"/>
    <property type="match status" value="1"/>
</dbReference>
<dbReference type="KEGG" id="cmah:C1I91_26950"/>
<keyword evidence="8" id="KW-1185">Reference proteome</keyword>
<feature type="domain" description="PDZ" evidence="6">
    <location>
        <begin position="115"/>
        <end position="185"/>
    </location>
</feature>
<dbReference type="InterPro" id="IPR055210">
    <property type="entry name" value="CtpA/B_N"/>
</dbReference>
<dbReference type="CDD" id="cd06782">
    <property type="entry name" value="cpPDZ_CPP-like"/>
    <property type="match status" value="1"/>
</dbReference>
<dbReference type="CDD" id="cd07560">
    <property type="entry name" value="Peptidase_S41_CPP"/>
    <property type="match status" value="1"/>
</dbReference>
<keyword evidence="3 5" id="KW-0378">Hydrolase</keyword>
<evidence type="ECO:0000256" key="2">
    <source>
        <dbReference type="ARBA" id="ARBA00022670"/>
    </source>
</evidence>
<dbReference type="SMART" id="SM00245">
    <property type="entry name" value="TSPc"/>
    <property type="match status" value="1"/>
</dbReference>
<evidence type="ECO:0000256" key="5">
    <source>
        <dbReference type="RuleBase" id="RU004404"/>
    </source>
</evidence>
<keyword evidence="4 5" id="KW-0720">Serine protease</keyword>
<proteinExistence type="inferred from homology"/>
<dbReference type="GO" id="GO:0006508">
    <property type="term" value="P:proteolysis"/>
    <property type="evidence" value="ECO:0007669"/>
    <property type="project" value="UniProtKB-KW"/>
</dbReference>
<dbReference type="GO" id="GO:0007165">
    <property type="term" value="P:signal transduction"/>
    <property type="evidence" value="ECO:0007669"/>
    <property type="project" value="TreeGrafter"/>
</dbReference>
<dbReference type="Gene3D" id="3.90.226.10">
    <property type="entry name" value="2-enoyl-CoA Hydratase, Chain A, domain 1"/>
    <property type="match status" value="1"/>
</dbReference>
<comment type="similarity">
    <text evidence="1 5">Belongs to the peptidase S41A family.</text>
</comment>
<dbReference type="AlphaFoldDB" id="A0A410E0X4"/>
<dbReference type="SUPFAM" id="SSF52096">
    <property type="entry name" value="ClpP/crotonase"/>
    <property type="match status" value="1"/>
</dbReference>
<dbReference type="PANTHER" id="PTHR32060">
    <property type="entry name" value="TAIL-SPECIFIC PROTEASE"/>
    <property type="match status" value="1"/>
</dbReference>
<evidence type="ECO:0000256" key="4">
    <source>
        <dbReference type="ARBA" id="ARBA00022825"/>
    </source>
</evidence>
<dbReference type="GO" id="GO:0008236">
    <property type="term" value="F:serine-type peptidase activity"/>
    <property type="evidence" value="ECO:0007669"/>
    <property type="project" value="UniProtKB-KW"/>
</dbReference>
<dbReference type="FunFam" id="2.30.42.10:FF:000063">
    <property type="entry name" value="Peptidase, S41 family"/>
    <property type="match status" value="1"/>
</dbReference>
<dbReference type="SUPFAM" id="SSF50156">
    <property type="entry name" value="PDZ domain-like"/>
    <property type="match status" value="1"/>
</dbReference>
<dbReference type="RefSeq" id="WP_128215685.1">
    <property type="nucleotide sequence ID" value="NZ_CP025746.1"/>
</dbReference>
<name>A0A410E0X4_9CLOT</name>
<keyword evidence="2 5" id="KW-0645">Protease</keyword>
<dbReference type="PROSITE" id="PS50106">
    <property type="entry name" value="PDZ"/>
    <property type="match status" value="1"/>
</dbReference>
<evidence type="ECO:0000256" key="1">
    <source>
        <dbReference type="ARBA" id="ARBA00009179"/>
    </source>
</evidence>
<dbReference type="InterPro" id="IPR001478">
    <property type="entry name" value="PDZ"/>
</dbReference>
<dbReference type="PANTHER" id="PTHR32060:SF30">
    <property type="entry name" value="CARBOXY-TERMINAL PROCESSING PROTEASE CTPA"/>
    <property type="match status" value="1"/>
</dbReference>
<dbReference type="OrthoDB" id="9812068at2"/>
<dbReference type="Pfam" id="PF22694">
    <property type="entry name" value="CtpB_N-like"/>
    <property type="match status" value="1"/>
</dbReference>
<dbReference type="Pfam" id="PF03572">
    <property type="entry name" value="Peptidase_S41"/>
    <property type="match status" value="1"/>
</dbReference>
<dbReference type="GO" id="GO:0030288">
    <property type="term" value="C:outer membrane-bounded periplasmic space"/>
    <property type="evidence" value="ECO:0007669"/>
    <property type="project" value="TreeGrafter"/>
</dbReference>
<dbReference type="GO" id="GO:0004175">
    <property type="term" value="F:endopeptidase activity"/>
    <property type="evidence" value="ECO:0007669"/>
    <property type="project" value="TreeGrafter"/>
</dbReference>
<sequence>MVNDSEDKKKTNKKRLGVVAIIVAALLVTNAGSFYLGNLVAFKGFTPALNDKAVAASLAGVNDLSKFKSLFEVRDILYKNYDGPIDDSKLVEGAIKGMTEALEDPYTVFMDKKDYQSFAEQSKGNYMGLGIQVEPKDDKIAISGVFDNSPAKKAGLLPGDFILKVNDTAVSGKELDKAVSMMKGTTKSEVKLTVSREGKGTFDVKAVRDVVKIDSVKGEMIDSKTGYIQIAGFEEDTSKDFTNKLKELEGKGMKGLILDLRDNPGGYLDECVNVVSNFIPKGKTIVSTIDKYKNENKSESKGGIAIGMPLVVLVNGNSASASEITSGAIRDYKIGTLIGTTTFGKGVVQVVFSDDTPYKEKYMPSLDKGTALKVTISKYYTPSGENIHKKGIKPDIVVEYPKDLLSKPYDRSKDPQFSKAFEVLQEKMK</sequence>
<dbReference type="Pfam" id="PF00595">
    <property type="entry name" value="PDZ"/>
    <property type="match status" value="1"/>
</dbReference>
<dbReference type="Proteomes" id="UP000286268">
    <property type="component" value="Chromosome"/>
</dbReference>
<evidence type="ECO:0000256" key="3">
    <source>
        <dbReference type="ARBA" id="ARBA00022801"/>
    </source>
</evidence>
<dbReference type="NCBIfam" id="TIGR00225">
    <property type="entry name" value="prc"/>
    <property type="match status" value="1"/>
</dbReference>
<evidence type="ECO:0000313" key="7">
    <source>
        <dbReference type="EMBL" id="QAA34989.1"/>
    </source>
</evidence>
<dbReference type="InterPro" id="IPR036034">
    <property type="entry name" value="PDZ_sf"/>
</dbReference>
<dbReference type="InterPro" id="IPR004447">
    <property type="entry name" value="Peptidase_S41A"/>
</dbReference>
<dbReference type="Gene3D" id="2.30.42.10">
    <property type="match status" value="1"/>
</dbReference>
<dbReference type="InterPro" id="IPR029045">
    <property type="entry name" value="ClpP/crotonase-like_dom_sf"/>
</dbReference>
<dbReference type="EMBL" id="CP025746">
    <property type="protein sequence ID" value="QAA34989.1"/>
    <property type="molecule type" value="Genomic_DNA"/>
</dbReference>
<evidence type="ECO:0000259" key="6">
    <source>
        <dbReference type="PROSITE" id="PS50106"/>
    </source>
</evidence>
<gene>
    <name evidence="7" type="ORF">C1I91_26950</name>
</gene>
<dbReference type="Gene3D" id="3.30.750.44">
    <property type="match status" value="1"/>
</dbReference>
<evidence type="ECO:0000313" key="8">
    <source>
        <dbReference type="Proteomes" id="UP000286268"/>
    </source>
</evidence>
<accession>A0A410E0X4</accession>
<reference evidence="7 8" key="1">
    <citation type="submission" date="2018-01" db="EMBL/GenBank/DDBJ databases">
        <title>Genome Sequencing and Assembly of Anaerobacter polyendosporus strain CT4.</title>
        <authorList>
            <person name="Tachaapaikoon C."/>
            <person name="Sutheeworapong S."/>
            <person name="Jenjaroenpun P."/>
            <person name="Wongsurawat T."/>
            <person name="Nookeaw I."/>
            <person name="Cheawchanlertfa P."/>
            <person name="Kosugi A."/>
            <person name="Cheevadhanarak S."/>
            <person name="Ratanakhanokchai K."/>
        </authorList>
    </citation>
    <scope>NUCLEOTIDE SEQUENCE [LARGE SCALE GENOMIC DNA]</scope>
    <source>
        <strain evidence="7 8">CT4</strain>
    </source>
</reference>